<protein>
    <submittedName>
        <fullName evidence="1">Uncharacterized protein</fullName>
    </submittedName>
</protein>
<evidence type="ECO:0000313" key="1">
    <source>
        <dbReference type="EMBL" id="KAK7268983.1"/>
    </source>
</evidence>
<name>A0AAN9FBY7_CROPI</name>
<dbReference type="AlphaFoldDB" id="A0AAN9FBY7"/>
<reference evidence="1 2" key="1">
    <citation type="submission" date="2024-01" db="EMBL/GenBank/DDBJ databases">
        <title>The genomes of 5 underutilized Papilionoideae crops provide insights into root nodulation and disease resistanc.</title>
        <authorList>
            <person name="Yuan L."/>
        </authorList>
    </citation>
    <scope>NUCLEOTIDE SEQUENCE [LARGE SCALE GENOMIC DNA]</scope>
    <source>
        <strain evidence="1">ZHUSHIDOU_FW_LH</strain>
        <tissue evidence="1">Leaf</tissue>
    </source>
</reference>
<evidence type="ECO:0000313" key="2">
    <source>
        <dbReference type="Proteomes" id="UP001372338"/>
    </source>
</evidence>
<sequence>MPHVSFSSSSLTHFSTRALLLHLRHFPSSSPRHDSNINTAYFGQSRSLGRSLQSHPHGSTDSNSDLRFRVHMRFALLTCSLILSSPH</sequence>
<accession>A0AAN9FBY7</accession>
<proteinExistence type="predicted"/>
<dbReference type="Proteomes" id="UP001372338">
    <property type="component" value="Unassembled WGS sequence"/>
</dbReference>
<organism evidence="1 2">
    <name type="scientific">Crotalaria pallida</name>
    <name type="common">Smooth rattlebox</name>
    <name type="synonym">Crotalaria striata</name>
    <dbReference type="NCBI Taxonomy" id="3830"/>
    <lineage>
        <taxon>Eukaryota</taxon>
        <taxon>Viridiplantae</taxon>
        <taxon>Streptophyta</taxon>
        <taxon>Embryophyta</taxon>
        <taxon>Tracheophyta</taxon>
        <taxon>Spermatophyta</taxon>
        <taxon>Magnoliopsida</taxon>
        <taxon>eudicotyledons</taxon>
        <taxon>Gunneridae</taxon>
        <taxon>Pentapetalae</taxon>
        <taxon>rosids</taxon>
        <taxon>fabids</taxon>
        <taxon>Fabales</taxon>
        <taxon>Fabaceae</taxon>
        <taxon>Papilionoideae</taxon>
        <taxon>50 kb inversion clade</taxon>
        <taxon>genistoids sensu lato</taxon>
        <taxon>core genistoids</taxon>
        <taxon>Crotalarieae</taxon>
        <taxon>Crotalaria</taxon>
    </lineage>
</organism>
<keyword evidence="2" id="KW-1185">Reference proteome</keyword>
<dbReference type="EMBL" id="JAYWIO010000004">
    <property type="protein sequence ID" value="KAK7268983.1"/>
    <property type="molecule type" value="Genomic_DNA"/>
</dbReference>
<gene>
    <name evidence="1" type="ORF">RIF29_21696</name>
</gene>
<comment type="caution">
    <text evidence="1">The sequence shown here is derived from an EMBL/GenBank/DDBJ whole genome shotgun (WGS) entry which is preliminary data.</text>
</comment>